<dbReference type="AlphaFoldDB" id="Q6Z0G2"/>
<reference evidence="3" key="3">
    <citation type="journal article" date="2005" name="Nature">
        <title>The map-based sequence of the rice genome.</title>
        <authorList>
            <consortium name="International rice genome sequencing project (IRGSP)"/>
            <person name="Matsumoto T."/>
            <person name="Wu J."/>
            <person name="Kanamori H."/>
            <person name="Katayose Y."/>
            <person name="Fujisawa M."/>
            <person name="Namiki N."/>
            <person name="Mizuno H."/>
            <person name="Yamamoto K."/>
            <person name="Antonio B.A."/>
            <person name="Baba T."/>
            <person name="Sakata K."/>
            <person name="Nagamura Y."/>
            <person name="Aoki H."/>
            <person name="Arikawa K."/>
            <person name="Arita K."/>
            <person name="Bito T."/>
            <person name="Chiden Y."/>
            <person name="Fujitsuka N."/>
            <person name="Fukunaka R."/>
            <person name="Hamada M."/>
            <person name="Harada C."/>
            <person name="Hayashi A."/>
            <person name="Hijishita S."/>
            <person name="Honda M."/>
            <person name="Hosokawa S."/>
            <person name="Ichikawa Y."/>
            <person name="Idonuma A."/>
            <person name="Iijima M."/>
            <person name="Ikeda M."/>
            <person name="Ikeno M."/>
            <person name="Ito K."/>
            <person name="Ito S."/>
            <person name="Ito T."/>
            <person name="Ito Y."/>
            <person name="Ito Y."/>
            <person name="Iwabuchi A."/>
            <person name="Kamiya K."/>
            <person name="Karasawa W."/>
            <person name="Kurita K."/>
            <person name="Katagiri S."/>
            <person name="Kikuta A."/>
            <person name="Kobayashi H."/>
            <person name="Kobayashi N."/>
            <person name="Machita K."/>
            <person name="Maehara T."/>
            <person name="Masukawa M."/>
            <person name="Mizubayashi T."/>
            <person name="Mukai Y."/>
            <person name="Nagasaki H."/>
            <person name="Nagata Y."/>
            <person name="Naito S."/>
            <person name="Nakashima M."/>
            <person name="Nakama Y."/>
            <person name="Nakamichi Y."/>
            <person name="Nakamura M."/>
            <person name="Meguro A."/>
            <person name="Negishi M."/>
            <person name="Ohta I."/>
            <person name="Ohta T."/>
            <person name="Okamoto M."/>
            <person name="Ono N."/>
            <person name="Saji S."/>
            <person name="Sakaguchi M."/>
            <person name="Sakai K."/>
            <person name="Shibata M."/>
            <person name="Shimokawa T."/>
            <person name="Song J."/>
            <person name="Takazaki Y."/>
            <person name="Terasawa K."/>
            <person name="Tsugane M."/>
            <person name="Tsuji K."/>
            <person name="Ueda S."/>
            <person name="Waki K."/>
            <person name="Yamagata H."/>
            <person name="Yamamoto M."/>
            <person name="Yamamoto S."/>
            <person name="Yamane H."/>
            <person name="Yoshiki S."/>
            <person name="Yoshihara R."/>
            <person name="Yukawa K."/>
            <person name="Zhong H."/>
            <person name="Yano M."/>
            <person name="Yuan Q."/>
            <person name="Ouyang S."/>
            <person name="Liu J."/>
            <person name="Jones K.M."/>
            <person name="Gansberger K."/>
            <person name="Moffat K."/>
            <person name="Hill J."/>
            <person name="Bera J."/>
            <person name="Fadrosh D."/>
            <person name="Jin S."/>
            <person name="Johri S."/>
            <person name="Kim M."/>
            <person name="Overton L."/>
            <person name="Reardon M."/>
            <person name="Tsitrin T."/>
            <person name="Vuong H."/>
            <person name="Weaver B."/>
            <person name="Ciecko A."/>
            <person name="Tallon L."/>
            <person name="Jackson J."/>
            <person name="Pai G."/>
            <person name="Aken S.V."/>
            <person name="Utterback T."/>
            <person name="Reidmuller S."/>
            <person name="Feldblyum T."/>
            <person name="Hsiao J."/>
            <person name="Zismann V."/>
            <person name="Iobst S."/>
            <person name="de Vazeille A.R."/>
            <person name="Buell C.R."/>
            <person name="Ying K."/>
            <person name="Li Y."/>
            <person name="Lu T."/>
            <person name="Huang Y."/>
            <person name="Zhao Q."/>
            <person name="Feng Q."/>
            <person name="Zhang L."/>
            <person name="Zhu J."/>
            <person name="Weng Q."/>
            <person name="Mu J."/>
            <person name="Lu Y."/>
            <person name="Fan D."/>
            <person name="Liu Y."/>
            <person name="Guan J."/>
            <person name="Zhang Y."/>
            <person name="Yu S."/>
            <person name="Liu X."/>
            <person name="Zhang Y."/>
            <person name="Hong G."/>
            <person name="Han B."/>
            <person name="Choisne N."/>
            <person name="Demange N."/>
            <person name="Orjeda G."/>
            <person name="Samain S."/>
            <person name="Cattolico L."/>
            <person name="Pelletier E."/>
            <person name="Couloux A."/>
            <person name="Segurens B."/>
            <person name="Wincker P."/>
            <person name="D'Hont A."/>
            <person name="Scarpelli C."/>
            <person name="Weissenbach J."/>
            <person name="Salanoubat M."/>
            <person name="Quetier F."/>
            <person name="Yu Y."/>
            <person name="Kim H.R."/>
            <person name="Rambo T."/>
            <person name="Currie J."/>
            <person name="Collura K."/>
            <person name="Luo M."/>
            <person name="Yang T."/>
            <person name="Ammiraju J.S.S."/>
            <person name="Engler F."/>
            <person name="Soderlund C."/>
            <person name="Wing R.A."/>
            <person name="Palmer L.E."/>
            <person name="de la Bastide M."/>
            <person name="Spiegel L."/>
            <person name="Nascimento L."/>
            <person name="Zutavern T."/>
            <person name="O'Shaughnessy A."/>
            <person name="Dike S."/>
            <person name="Dedhia N."/>
            <person name="Preston R."/>
            <person name="Balija V."/>
            <person name="McCombie W.R."/>
            <person name="Chow T."/>
            <person name="Chen H."/>
            <person name="Chung M."/>
            <person name="Chen C."/>
            <person name="Shaw J."/>
            <person name="Wu H."/>
            <person name="Hsiao K."/>
            <person name="Chao Y."/>
            <person name="Chu M."/>
            <person name="Cheng C."/>
            <person name="Hour A."/>
            <person name="Lee P."/>
            <person name="Lin S."/>
            <person name="Lin Y."/>
            <person name="Liou J."/>
            <person name="Liu S."/>
            <person name="Hsing Y."/>
            <person name="Raghuvanshi S."/>
            <person name="Mohanty A."/>
            <person name="Bharti A.K."/>
            <person name="Gaur A."/>
            <person name="Gupta V."/>
            <person name="Kumar D."/>
            <person name="Ravi V."/>
            <person name="Vij S."/>
            <person name="Kapur A."/>
            <person name="Khurana P."/>
            <person name="Khurana P."/>
            <person name="Khurana J.P."/>
            <person name="Tyagi A.K."/>
            <person name="Gaikwad K."/>
            <person name="Singh A."/>
            <person name="Dalal V."/>
            <person name="Srivastava S."/>
            <person name="Dixit A."/>
            <person name="Pal A.K."/>
            <person name="Ghazi I.A."/>
            <person name="Yadav M."/>
            <person name="Pandit A."/>
            <person name="Bhargava A."/>
            <person name="Sureshbabu K."/>
            <person name="Batra K."/>
            <person name="Sharma T.R."/>
            <person name="Mohapatra T."/>
            <person name="Singh N.K."/>
            <person name="Messing J."/>
            <person name="Nelson A.B."/>
            <person name="Fuks G."/>
            <person name="Kavchok S."/>
            <person name="Keizer G."/>
            <person name="Linton E."/>
            <person name="Llaca V."/>
            <person name="Song R."/>
            <person name="Tanyolac B."/>
            <person name="Young S."/>
            <person name="Ho-Il K."/>
            <person name="Hahn J.H."/>
            <person name="Sangsakoo G."/>
            <person name="Vanavichit A."/>
            <person name="de Mattos Luiz.A.T."/>
            <person name="Zimmer P.D."/>
            <person name="Malone G."/>
            <person name="Dellagostin O."/>
            <person name="de Oliveira A.C."/>
            <person name="Bevan M."/>
            <person name="Bancroft I."/>
            <person name="Minx P."/>
            <person name="Cordum H."/>
            <person name="Wilson R."/>
            <person name="Cheng Z."/>
            <person name="Jin W."/>
            <person name="Jiang J."/>
            <person name="Leong S.A."/>
            <person name="Iwama H."/>
            <person name="Gojobori T."/>
            <person name="Itoh T."/>
            <person name="Niimura Y."/>
            <person name="Fujii Y."/>
            <person name="Habara T."/>
            <person name="Sakai H."/>
            <person name="Sato Y."/>
            <person name="Wilson G."/>
            <person name="Kumar K."/>
            <person name="McCouch S."/>
            <person name="Juretic N."/>
            <person name="Hoen D."/>
            <person name="Wright S."/>
            <person name="Bruskiewich R."/>
            <person name="Bureau T."/>
            <person name="Miyao A."/>
            <person name="Hirochika H."/>
            <person name="Nishikawa T."/>
            <person name="Kadowaki K."/>
            <person name="Sugiura M."/>
            <person name="Burr B."/>
            <person name="Sasaki T."/>
        </authorList>
    </citation>
    <scope>NUCLEOTIDE SEQUENCE [LARGE SCALE GENOMIC DNA]</scope>
    <source>
        <strain evidence="3">cv. Nipponbare</strain>
    </source>
</reference>
<dbReference type="EMBL" id="AP005491">
    <property type="protein sequence ID" value="BAD03644.1"/>
    <property type="molecule type" value="Genomic_DNA"/>
</dbReference>
<sequence>MERGGPCDGLCRFWIHLGTRGDCPLLCKEWGVRVCVRWRFLRGVGFVRAVEDACGVVFPLQF</sequence>
<dbReference type="Proteomes" id="UP000000763">
    <property type="component" value="Chromosome 8"/>
</dbReference>
<proteinExistence type="predicted"/>
<dbReference type="EMBL" id="AP004574">
    <property type="protein sequence ID" value="BAD03203.1"/>
    <property type="molecule type" value="Genomic_DNA"/>
</dbReference>
<evidence type="ECO:0000313" key="3">
    <source>
        <dbReference type="Proteomes" id="UP000000763"/>
    </source>
</evidence>
<accession>Q6Z0G2</accession>
<reference evidence="2" key="2">
    <citation type="submission" date="2002-07" db="EMBL/GenBank/DDBJ databases">
        <title>Oryza sativa nipponbare(GA3) genomic DNA, chromosome 8, BAC clone:OSJNBa0062G05.</title>
        <authorList>
            <person name="Sasaki T."/>
            <person name="Matsumoto T."/>
            <person name="Katayose Y."/>
        </authorList>
    </citation>
    <scope>NUCLEOTIDE SEQUENCE</scope>
</reference>
<gene>
    <name evidence="2" type="ORF">OSJNBa0062G05.1</name>
    <name evidence="1" type="ORF">P0702G08.14</name>
</gene>
<evidence type="ECO:0000313" key="2">
    <source>
        <dbReference type="EMBL" id="BAD03644.1"/>
    </source>
</evidence>
<evidence type="ECO:0000313" key="1">
    <source>
        <dbReference type="EMBL" id="BAD03203.1"/>
    </source>
</evidence>
<organism evidence="2 3">
    <name type="scientific">Oryza sativa subsp. japonica</name>
    <name type="common">Rice</name>
    <dbReference type="NCBI Taxonomy" id="39947"/>
    <lineage>
        <taxon>Eukaryota</taxon>
        <taxon>Viridiplantae</taxon>
        <taxon>Streptophyta</taxon>
        <taxon>Embryophyta</taxon>
        <taxon>Tracheophyta</taxon>
        <taxon>Spermatophyta</taxon>
        <taxon>Magnoliopsida</taxon>
        <taxon>Liliopsida</taxon>
        <taxon>Poales</taxon>
        <taxon>Poaceae</taxon>
        <taxon>BOP clade</taxon>
        <taxon>Oryzoideae</taxon>
        <taxon>Oryzeae</taxon>
        <taxon>Oryzinae</taxon>
        <taxon>Oryza</taxon>
        <taxon>Oryza sativa</taxon>
    </lineage>
</organism>
<name>Q6Z0G2_ORYSJ</name>
<reference evidence="1" key="1">
    <citation type="submission" date="2001-12" db="EMBL/GenBank/DDBJ databases">
        <title>Oryza sativa nipponbare(GA3) genomic DNA, chromosome 8, PAC clone:P0702G08.</title>
        <authorList>
            <person name="Sasaki T."/>
            <person name="Matsumoto T."/>
            <person name="Yamamoto K."/>
        </authorList>
    </citation>
    <scope>NUCLEOTIDE SEQUENCE</scope>
</reference>
<protein>
    <submittedName>
        <fullName evidence="2">Uncharacterized protein</fullName>
    </submittedName>
</protein>
<reference evidence="3" key="4">
    <citation type="journal article" date="2008" name="Nucleic Acids Res.">
        <title>The rice annotation project database (RAP-DB): 2008 update.</title>
        <authorList>
            <consortium name="The rice annotation project (RAP)"/>
        </authorList>
    </citation>
    <scope>GENOME REANNOTATION</scope>
    <source>
        <strain evidence="3">cv. Nipponbare</strain>
    </source>
</reference>